<dbReference type="InterPro" id="IPR037856">
    <property type="entry name" value="Sdc1/DPY30"/>
</dbReference>
<keyword evidence="6" id="KW-0539">Nucleus</keyword>
<proteinExistence type="inferred from homology"/>
<dbReference type="CDD" id="cd22965">
    <property type="entry name" value="DD_DPY30_SDC1"/>
    <property type="match status" value="1"/>
</dbReference>
<evidence type="ECO:0000313" key="8">
    <source>
        <dbReference type="EMBL" id="CAD8043315.1"/>
    </source>
</evidence>
<keyword evidence="9" id="KW-1185">Reference proteome</keyword>
<dbReference type="PANTHER" id="PTHR23356:SF16">
    <property type="entry name" value="DPY30 DOMAIN CONTAINING 2"/>
    <property type="match status" value="1"/>
</dbReference>
<evidence type="ECO:0000313" key="9">
    <source>
        <dbReference type="Proteomes" id="UP000688137"/>
    </source>
</evidence>
<gene>
    <name evidence="8" type="ORF">PPRIM_AZ9-3.1.T0040539</name>
</gene>
<dbReference type="AlphaFoldDB" id="A0A8S1JNI8"/>
<reference evidence="8" key="1">
    <citation type="submission" date="2021-01" db="EMBL/GenBank/DDBJ databases">
        <authorList>
            <consortium name="Genoscope - CEA"/>
            <person name="William W."/>
        </authorList>
    </citation>
    <scope>NUCLEOTIDE SEQUENCE</scope>
</reference>
<name>A0A8S1JNI8_PARPR</name>
<dbReference type="PANTHER" id="PTHR23356">
    <property type="entry name" value="DPY30-RELATED"/>
    <property type="match status" value="1"/>
</dbReference>
<keyword evidence="5" id="KW-0804">Transcription</keyword>
<protein>
    <recommendedName>
        <fullName evidence="7">Protein dpy-30 homolog</fullName>
    </recommendedName>
</protein>
<keyword evidence="4" id="KW-0805">Transcription regulation</keyword>
<comment type="subcellular location">
    <subcellularLocation>
        <location evidence="1">Nucleus</location>
    </subcellularLocation>
</comment>
<dbReference type="InterPro" id="IPR049629">
    <property type="entry name" value="DPY30_SDC1_DD"/>
</dbReference>
<dbReference type="EMBL" id="CAJJDM010000001">
    <property type="protein sequence ID" value="CAD8043315.1"/>
    <property type="molecule type" value="Genomic_DNA"/>
</dbReference>
<organism evidence="8 9">
    <name type="scientific">Paramecium primaurelia</name>
    <dbReference type="NCBI Taxonomy" id="5886"/>
    <lineage>
        <taxon>Eukaryota</taxon>
        <taxon>Sar</taxon>
        <taxon>Alveolata</taxon>
        <taxon>Ciliophora</taxon>
        <taxon>Intramacronucleata</taxon>
        <taxon>Oligohymenophorea</taxon>
        <taxon>Peniculida</taxon>
        <taxon>Parameciidae</taxon>
        <taxon>Paramecium</taxon>
    </lineage>
</organism>
<dbReference type="Proteomes" id="UP000688137">
    <property type="component" value="Unassembled WGS sequence"/>
</dbReference>
<dbReference type="Pfam" id="PF05186">
    <property type="entry name" value="Dpy-30"/>
    <property type="match status" value="1"/>
</dbReference>
<dbReference type="GO" id="GO:0048188">
    <property type="term" value="C:Set1C/COMPASS complex"/>
    <property type="evidence" value="ECO:0007669"/>
    <property type="project" value="InterPro"/>
</dbReference>
<dbReference type="InterPro" id="IPR007858">
    <property type="entry name" value="Dpy-30_motif"/>
</dbReference>
<evidence type="ECO:0000256" key="6">
    <source>
        <dbReference type="ARBA" id="ARBA00023242"/>
    </source>
</evidence>
<evidence type="ECO:0000256" key="5">
    <source>
        <dbReference type="ARBA" id="ARBA00023163"/>
    </source>
</evidence>
<accession>A0A8S1JNI8</accession>
<sequence>MSSEEEKMKQLQALPIRNYLDQTVVPLLLQAMTEVAKVRPPNPIEFIANFLLQNNPEKAQTRQQ</sequence>
<evidence type="ECO:0000256" key="7">
    <source>
        <dbReference type="ARBA" id="ARBA00044172"/>
    </source>
</evidence>
<evidence type="ECO:0000256" key="1">
    <source>
        <dbReference type="ARBA" id="ARBA00004123"/>
    </source>
</evidence>
<evidence type="ECO:0000256" key="2">
    <source>
        <dbReference type="ARBA" id="ARBA00010849"/>
    </source>
</evidence>
<evidence type="ECO:0000256" key="3">
    <source>
        <dbReference type="ARBA" id="ARBA00022853"/>
    </source>
</evidence>
<evidence type="ECO:0000256" key="4">
    <source>
        <dbReference type="ARBA" id="ARBA00023015"/>
    </source>
</evidence>
<keyword evidence="3" id="KW-0156">Chromatin regulator</keyword>
<comment type="similarity">
    <text evidence="2">Belongs to the dpy-30 family.</text>
</comment>
<dbReference type="GO" id="GO:0006325">
    <property type="term" value="P:chromatin organization"/>
    <property type="evidence" value="ECO:0007669"/>
    <property type="project" value="UniProtKB-KW"/>
</dbReference>
<comment type="caution">
    <text evidence="8">The sequence shown here is derived from an EMBL/GenBank/DDBJ whole genome shotgun (WGS) entry which is preliminary data.</text>
</comment>